<evidence type="ECO:0000313" key="2">
    <source>
        <dbReference type="Proteomes" id="UP000694925"/>
    </source>
</evidence>
<protein>
    <submittedName>
        <fullName evidence="3">WASH complex subunit 5-like</fullName>
    </submittedName>
</protein>
<dbReference type="PANTHER" id="PTHR15691:SF6">
    <property type="entry name" value="WASH COMPLEX SUBUNIT 5"/>
    <property type="match status" value="1"/>
</dbReference>
<dbReference type="Pfam" id="PF10266">
    <property type="entry name" value="Strumpellin"/>
    <property type="match status" value="1"/>
</dbReference>
<feature type="non-terminal residue" evidence="3">
    <location>
        <position position="75"/>
    </location>
</feature>
<organism evidence="2 3">
    <name type="scientific">Ceratina calcarata</name>
    <dbReference type="NCBI Taxonomy" id="156304"/>
    <lineage>
        <taxon>Eukaryota</taxon>
        <taxon>Metazoa</taxon>
        <taxon>Ecdysozoa</taxon>
        <taxon>Arthropoda</taxon>
        <taxon>Hexapoda</taxon>
        <taxon>Insecta</taxon>
        <taxon>Pterygota</taxon>
        <taxon>Neoptera</taxon>
        <taxon>Endopterygota</taxon>
        <taxon>Hymenoptera</taxon>
        <taxon>Apocrita</taxon>
        <taxon>Aculeata</taxon>
        <taxon>Apoidea</taxon>
        <taxon>Anthophila</taxon>
        <taxon>Apidae</taxon>
        <taxon>Ceratina</taxon>
        <taxon>Zadontomerus</taxon>
    </lineage>
</organism>
<dbReference type="InterPro" id="IPR019393">
    <property type="entry name" value="WASH_strumpellin"/>
</dbReference>
<gene>
    <name evidence="3" type="primary">LOC108622307</name>
</gene>
<dbReference type="GO" id="GO:0005768">
    <property type="term" value="C:endosome"/>
    <property type="evidence" value="ECO:0007669"/>
    <property type="project" value="TreeGrafter"/>
</dbReference>
<dbReference type="AlphaFoldDB" id="A0AAJ7N3B8"/>
<name>A0AAJ7N3B8_9HYME</name>
<dbReference type="PANTHER" id="PTHR15691">
    <property type="entry name" value="WASH COMPLEX SUBUNIT 5"/>
    <property type="match status" value="1"/>
</dbReference>
<evidence type="ECO:0000256" key="1">
    <source>
        <dbReference type="ARBA" id="ARBA00006224"/>
    </source>
</evidence>
<dbReference type="GO" id="GO:0007032">
    <property type="term" value="P:endosome organization"/>
    <property type="evidence" value="ECO:0007669"/>
    <property type="project" value="TreeGrafter"/>
</dbReference>
<dbReference type="GO" id="GO:0051125">
    <property type="term" value="P:regulation of actin nucleation"/>
    <property type="evidence" value="ECO:0007669"/>
    <property type="project" value="TreeGrafter"/>
</dbReference>
<keyword evidence="2" id="KW-1185">Reference proteome</keyword>
<proteinExistence type="inferred from homology"/>
<sequence length="75" mass="8442">MGDFLAANNVCGQNLLRLVSRGNAIVAELMRLKDYVPPVFSLNSKKIVQKYGSIIIDFAYFKSANTYEQKIENDP</sequence>
<dbReference type="GO" id="GO:0140285">
    <property type="term" value="P:endosome fission"/>
    <property type="evidence" value="ECO:0007669"/>
    <property type="project" value="TreeGrafter"/>
</dbReference>
<comment type="similarity">
    <text evidence="1">Belongs to the strumpellin family.</text>
</comment>
<evidence type="ECO:0000313" key="3">
    <source>
        <dbReference type="RefSeq" id="XP_017875590.1"/>
    </source>
</evidence>
<dbReference type="RefSeq" id="XP_017875590.1">
    <property type="nucleotide sequence ID" value="XM_018020101.2"/>
</dbReference>
<dbReference type="GeneID" id="108622307"/>
<accession>A0AAJ7N3B8</accession>
<dbReference type="GO" id="GO:0030041">
    <property type="term" value="P:actin filament polymerization"/>
    <property type="evidence" value="ECO:0007669"/>
    <property type="project" value="TreeGrafter"/>
</dbReference>
<reference evidence="3" key="1">
    <citation type="submission" date="2025-08" db="UniProtKB">
        <authorList>
            <consortium name="RefSeq"/>
        </authorList>
    </citation>
    <scope>IDENTIFICATION</scope>
    <source>
        <tissue evidence="3">Whole body</tissue>
    </source>
</reference>
<dbReference type="KEGG" id="ccal:108622307"/>
<dbReference type="Proteomes" id="UP000694925">
    <property type="component" value="Unplaced"/>
</dbReference>
<dbReference type="GO" id="GO:0071203">
    <property type="term" value="C:WASH complex"/>
    <property type="evidence" value="ECO:0007669"/>
    <property type="project" value="InterPro"/>
</dbReference>